<reference evidence="2" key="2">
    <citation type="submission" date="2025-09" db="UniProtKB">
        <authorList>
            <consortium name="Ensembl"/>
        </authorList>
    </citation>
    <scope>IDENTIFICATION</scope>
</reference>
<accession>A0A673FVT2</accession>
<organism evidence="2 3">
    <name type="scientific">Sinocyclocheilus rhinocerous</name>
    <dbReference type="NCBI Taxonomy" id="307959"/>
    <lineage>
        <taxon>Eukaryota</taxon>
        <taxon>Metazoa</taxon>
        <taxon>Chordata</taxon>
        <taxon>Craniata</taxon>
        <taxon>Vertebrata</taxon>
        <taxon>Euteleostomi</taxon>
        <taxon>Actinopterygii</taxon>
        <taxon>Neopterygii</taxon>
        <taxon>Teleostei</taxon>
        <taxon>Ostariophysi</taxon>
        <taxon>Cypriniformes</taxon>
        <taxon>Cyprinidae</taxon>
        <taxon>Cyprininae</taxon>
        <taxon>Sinocyclocheilus</taxon>
    </lineage>
</organism>
<evidence type="ECO:0000313" key="3">
    <source>
        <dbReference type="Proteomes" id="UP000472270"/>
    </source>
</evidence>
<keyword evidence="1" id="KW-1133">Transmembrane helix</keyword>
<dbReference type="AlphaFoldDB" id="A0A673FVT2"/>
<name>A0A673FVT2_9TELE</name>
<protein>
    <submittedName>
        <fullName evidence="2">Uncharacterized protein</fullName>
    </submittedName>
</protein>
<evidence type="ECO:0000256" key="1">
    <source>
        <dbReference type="SAM" id="Phobius"/>
    </source>
</evidence>
<dbReference type="Proteomes" id="UP000472270">
    <property type="component" value="Unassembled WGS sequence"/>
</dbReference>
<keyword evidence="1" id="KW-0812">Transmembrane</keyword>
<feature type="transmembrane region" description="Helical" evidence="1">
    <location>
        <begin position="38"/>
        <end position="59"/>
    </location>
</feature>
<reference evidence="2" key="1">
    <citation type="submission" date="2025-08" db="UniProtKB">
        <authorList>
            <consortium name="Ensembl"/>
        </authorList>
    </citation>
    <scope>IDENTIFICATION</scope>
</reference>
<sequence>GNGSHFVSGSLISSFAIFYKIFTEHCLNTHGHIFHLELFLYLNSNSVFYLLCYSIMACLK</sequence>
<dbReference type="Ensembl" id="ENSSRHT00000004411.1">
    <property type="protein sequence ID" value="ENSSRHP00000004257.1"/>
    <property type="gene ID" value="ENSSRHG00000002883.1"/>
</dbReference>
<keyword evidence="3" id="KW-1185">Reference proteome</keyword>
<evidence type="ECO:0000313" key="2">
    <source>
        <dbReference type="Ensembl" id="ENSSRHP00000004257.1"/>
    </source>
</evidence>
<keyword evidence="1" id="KW-0472">Membrane</keyword>
<proteinExistence type="predicted"/>